<dbReference type="SMART" id="SM00709">
    <property type="entry name" value="Zpr1"/>
    <property type="match status" value="1"/>
</dbReference>
<organism evidence="6 7">
    <name type="scientific">Candidatus Lokiarchaeum ossiferum</name>
    <dbReference type="NCBI Taxonomy" id="2951803"/>
    <lineage>
        <taxon>Archaea</taxon>
        <taxon>Promethearchaeati</taxon>
        <taxon>Promethearchaeota</taxon>
        <taxon>Promethearchaeia</taxon>
        <taxon>Promethearchaeales</taxon>
        <taxon>Promethearchaeaceae</taxon>
        <taxon>Candidatus Lokiarchaeum</taxon>
    </lineage>
</organism>
<evidence type="ECO:0000256" key="1">
    <source>
        <dbReference type="ARBA" id="ARBA00008354"/>
    </source>
</evidence>
<sequence length="207" mass="23485">MGNSIEEKTSLKRSQGTYELPEITDDLSCPVCGKKTLKMSRTLYKLPDGDDIFILLLECNECNYRKTDMISMFTAFQPGEYRLCVDDGDLTHKIFRGATGNLDIEEIGVSIERGPAANFDFTNIEGILLKIEEKLKFFLETNPIDSIEWKNCNESIKRLRKCMAGEMVFNVVLKDTDGGSYITPTSADKMTFVSYKKKKDQPDKKNS</sequence>
<accession>A0ABY6HRJ7</accession>
<dbReference type="Gene3D" id="2.60.120.1040">
    <property type="entry name" value="ZPR1, A/B domain"/>
    <property type="match status" value="1"/>
</dbReference>
<dbReference type="InterPro" id="IPR042451">
    <property type="entry name" value="ZPR1_A/B_dom"/>
</dbReference>
<dbReference type="PANTHER" id="PTHR10876">
    <property type="entry name" value="ZINC FINGER PROTEIN ZPR1"/>
    <property type="match status" value="1"/>
</dbReference>
<keyword evidence="4" id="KW-0862">Zinc</keyword>
<dbReference type="NCBIfam" id="TIGR00310">
    <property type="entry name" value="ZPR1_znf"/>
    <property type="match status" value="1"/>
</dbReference>
<dbReference type="Pfam" id="PF22794">
    <property type="entry name" value="jr-ZPR1"/>
    <property type="match status" value="1"/>
</dbReference>
<name>A0ABY6HRJ7_9ARCH</name>
<evidence type="ECO:0000256" key="4">
    <source>
        <dbReference type="ARBA" id="ARBA00022833"/>
    </source>
</evidence>
<dbReference type="Proteomes" id="UP001208689">
    <property type="component" value="Chromosome"/>
</dbReference>
<feature type="domain" description="Zinc finger ZPR1-type" evidence="5">
    <location>
        <begin position="27"/>
        <end position="184"/>
    </location>
</feature>
<proteinExistence type="inferred from homology"/>
<gene>
    <name evidence="6" type="ORF">NEF87_002418</name>
</gene>
<evidence type="ECO:0000313" key="7">
    <source>
        <dbReference type="Proteomes" id="UP001208689"/>
    </source>
</evidence>
<keyword evidence="2" id="KW-0479">Metal-binding</keyword>
<dbReference type="InterPro" id="IPR056180">
    <property type="entry name" value="ZPR1_jr_dom"/>
</dbReference>
<evidence type="ECO:0000313" key="6">
    <source>
        <dbReference type="EMBL" id="UYP46133.1"/>
    </source>
</evidence>
<evidence type="ECO:0000256" key="3">
    <source>
        <dbReference type="ARBA" id="ARBA00022771"/>
    </source>
</evidence>
<reference evidence="6" key="1">
    <citation type="submission" date="2022-09" db="EMBL/GenBank/DDBJ databases">
        <title>Actin cytoskeleton and complex cell architecture in an #Asgard archaeon.</title>
        <authorList>
            <person name="Ponce Toledo R.I."/>
            <person name="Schleper C."/>
            <person name="Rodrigues Oliveira T."/>
            <person name="Wollweber F."/>
            <person name="Xu J."/>
            <person name="Rittmann S."/>
            <person name="Klingl A."/>
            <person name="Pilhofer M."/>
        </authorList>
    </citation>
    <scope>NUCLEOTIDE SEQUENCE</scope>
    <source>
        <strain evidence="6">B-35</strain>
    </source>
</reference>
<comment type="similarity">
    <text evidence="1">Belongs to the ZPR1 family.</text>
</comment>
<keyword evidence="7" id="KW-1185">Reference proteome</keyword>
<protein>
    <recommendedName>
        <fullName evidence="5">Zinc finger ZPR1-type domain-containing protein</fullName>
    </recommendedName>
</protein>
<keyword evidence="3" id="KW-0863">Zinc-finger</keyword>
<dbReference type="InterPro" id="IPR004457">
    <property type="entry name" value="Znf_ZPR1"/>
</dbReference>
<dbReference type="EMBL" id="CP104013">
    <property type="protein sequence ID" value="UYP46133.1"/>
    <property type="molecule type" value="Genomic_DNA"/>
</dbReference>
<evidence type="ECO:0000259" key="5">
    <source>
        <dbReference type="SMART" id="SM00709"/>
    </source>
</evidence>
<evidence type="ECO:0000256" key="2">
    <source>
        <dbReference type="ARBA" id="ARBA00022723"/>
    </source>
</evidence>
<dbReference type="PANTHER" id="PTHR10876:SF0">
    <property type="entry name" value="ZINC FINGER PROTEIN ZPR1"/>
    <property type="match status" value="1"/>
</dbReference>
<dbReference type="InterPro" id="IPR040141">
    <property type="entry name" value="ZPR1"/>
</dbReference>